<evidence type="ECO:0000256" key="3">
    <source>
        <dbReference type="ARBA" id="ARBA00023163"/>
    </source>
</evidence>
<dbReference type="PANTHER" id="PTHR11019:SF159">
    <property type="entry name" value="TRANSCRIPTIONAL REGULATOR-RELATED"/>
    <property type="match status" value="1"/>
</dbReference>
<proteinExistence type="predicted"/>
<evidence type="ECO:0000256" key="2">
    <source>
        <dbReference type="ARBA" id="ARBA00023125"/>
    </source>
</evidence>
<evidence type="ECO:0000313" key="6">
    <source>
        <dbReference type="Proteomes" id="UP001207742"/>
    </source>
</evidence>
<organism evidence="5 6">
    <name type="scientific">Chitinophaga nivalis</name>
    <dbReference type="NCBI Taxonomy" id="2991709"/>
    <lineage>
        <taxon>Bacteria</taxon>
        <taxon>Pseudomonadati</taxon>
        <taxon>Bacteroidota</taxon>
        <taxon>Chitinophagia</taxon>
        <taxon>Chitinophagales</taxon>
        <taxon>Chitinophagaceae</taxon>
        <taxon>Chitinophaga</taxon>
    </lineage>
</organism>
<comment type="caution">
    <text evidence="5">The sequence shown here is derived from an EMBL/GenBank/DDBJ whole genome shotgun (WGS) entry which is preliminary data.</text>
</comment>
<dbReference type="RefSeq" id="WP_264731930.1">
    <property type="nucleotide sequence ID" value="NZ_JAPDNR010000001.1"/>
</dbReference>
<dbReference type="Pfam" id="PF02311">
    <property type="entry name" value="AraC_binding"/>
    <property type="match status" value="1"/>
</dbReference>
<dbReference type="SUPFAM" id="SSF51182">
    <property type="entry name" value="RmlC-like cupins"/>
    <property type="match status" value="1"/>
</dbReference>
<dbReference type="InterPro" id="IPR018060">
    <property type="entry name" value="HTH_AraC"/>
</dbReference>
<evidence type="ECO:0000259" key="4">
    <source>
        <dbReference type="PROSITE" id="PS01124"/>
    </source>
</evidence>
<dbReference type="InterPro" id="IPR014710">
    <property type="entry name" value="RmlC-like_jellyroll"/>
</dbReference>
<keyword evidence="6" id="KW-1185">Reference proteome</keyword>
<dbReference type="Gene3D" id="2.60.120.10">
    <property type="entry name" value="Jelly Rolls"/>
    <property type="match status" value="1"/>
</dbReference>
<dbReference type="InterPro" id="IPR011051">
    <property type="entry name" value="RmlC_Cupin_sf"/>
</dbReference>
<keyword evidence="3" id="KW-0804">Transcription</keyword>
<evidence type="ECO:0000313" key="5">
    <source>
        <dbReference type="EMBL" id="MCW3485471.1"/>
    </source>
</evidence>
<dbReference type="SMART" id="SM00342">
    <property type="entry name" value="HTH_ARAC"/>
    <property type="match status" value="1"/>
</dbReference>
<keyword evidence="2" id="KW-0238">DNA-binding</keyword>
<dbReference type="PROSITE" id="PS01124">
    <property type="entry name" value="HTH_ARAC_FAMILY_2"/>
    <property type="match status" value="1"/>
</dbReference>
<dbReference type="Proteomes" id="UP001207742">
    <property type="component" value="Unassembled WGS sequence"/>
</dbReference>
<gene>
    <name evidence="5" type="ORF">OL497_16290</name>
</gene>
<dbReference type="Gene3D" id="1.10.10.60">
    <property type="entry name" value="Homeodomain-like"/>
    <property type="match status" value="1"/>
</dbReference>
<reference evidence="5 6" key="1">
    <citation type="submission" date="2022-10" db="EMBL/GenBank/DDBJ databases">
        <title>Chitinophaga nivalis PC15 sp. nov., isolated from Pyeongchang county, South Korea.</title>
        <authorList>
            <person name="Trinh H.N."/>
        </authorList>
    </citation>
    <scope>NUCLEOTIDE SEQUENCE [LARGE SCALE GENOMIC DNA]</scope>
    <source>
        <strain evidence="5 6">PC14</strain>
    </source>
</reference>
<evidence type="ECO:0000256" key="1">
    <source>
        <dbReference type="ARBA" id="ARBA00023015"/>
    </source>
</evidence>
<dbReference type="InterPro" id="IPR003313">
    <property type="entry name" value="AraC-bd"/>
</dbReference>
<accession>A0ABT3INC5</accession>
<sequence length="259" mass="29958">MDRAKFCHLTVDEVEKDAYVWHEAQWKFGEEWHAHQKGQLIYVEQGFQYLHTEQKKYLLPTHHCAWIPPGLPHRTSSPEAAVFLRCTFFKTTPGHAFYDEINIFHTPRVLREMILHTARYSRLKAEDPVEADFLQAILSSLPVMCQASVPLMIPVPQDQRLVQLADEMAGNLDEPFNLRQLAAKHTFSARTLERLFKKDIGMSPVSYIKLLRMIKAVELLSRPEENVSSVAYKVGYNSIPTFSNTFKQVIGLRPQDMFK</sequence>
<name>A0ABT3INC5_9BACT</name>
<protein>
    <submittedName>
        <fullName evidence="5">AraC family transcriptional regulator</fullName>
    </submittedName>
</protein>
<dbReference type="InterPro" id="IPR009057">
    <property type="entry name" value="Homeodomain-like_sf"/>
</dbReference>
<dbReference type="EMBL" id="JAPDNS010000002">
    <property type="protein sequence ID" value="MCW3485471.1"/>
    <property type="molecule type" value="Genomic_DNA"/>
</dbReference>
<keyword evidence="1" id="KW-0805">Transcription regulation</keyword>
<dbReference type="PANTHER" id="PTHR11019">
    <property type="entry name" value="HTH-TYPE TRANSCRIPTIONAL REGULATOR NIMR"/>
    <property type="match status" value="1"/>
</dbReference>
<dbReference type="Pfam" id="PF12833">
    <property type="entry name" value="HTH_18"/>
    <property type="match status" value="1"/>
</dbReference>
<feature type="domain" description="HTH araC/xylS-type" evidence="4">
    <location>
        <begin position="162"/>
        <end position="259"/>
    </location>
</feature>
<dbReference type="SUPFAM" id="SSF46689">
    <property type="entry name" value="Homeodomain-like"/>
    <property type="match status" value="1"/>
</dbReference>